<evidence type="ECO:0000259" key="2">
    <source>
        <dbReference type="Pfam" id="PF05876"/>
    </source>
</evidence>
<evidence type="ECO:0000259" key="3">
    <source>
        <dbReference type="Pfam" id="PF20454"/>
    </source>
</evidence>
<dbReference type="GO" id="GO:0004519">
    <property type="term" value="F:endonuclease activity"/>
    <property type="evidence" value="ECO:0007669"/>
    <property type="project" value="UniProtKB-KW"/>
</dbReference>
<name>A0ABU5E7J6_9PROT</name>
<dbReference type="InterPro" id="IPR046453">
    <property type="entry name" value="GpA_ATPase"/>
</dbReference>
<keyword evidence="5" id="KW-1185">Reference proteome</keyword>
<evidence type="ECO:0000313" key="4">
    <source>
        <dbReference type="EMBL" id="MDY0882295.1"/>
    </source>
</evidence>
<keyword evidence="4" id="KW-0255">Endonuclease</keyword>
<proteinExistence type="predicted"/>
<dbReference type="Proteomes" id="UP001279642">
    <property type="component" value="Unassembled WGS sequence"/>
</dbReference>
<evidence type="ECO:0000256" key="1">
    <source>
        <dbReference type="SAM" id="MobiDB-lite"/>
    </source>
</evidence>
<feature type="compositionally biased region" description="Low complexity" evidence="1">
    <location>
        <begin position="617"/>
        <end position="627"/>
    </location>
</feature>
<sequence>MPDGGFLANPRRIVADIVAETTQPPPPLDLNRWAQDNVRFGSESSIRGPYNPELFPFFTRPLEVLGPEHPARVVVMKKSAQIGGTVLAQIFLSASMDMDPCGVMYIHPTEVNAARWAKTKWKPMIRQSTALTAIFGNAKSRDSSHSLLFQERKDGRGWLQISGANSASSLSMLSAKKQIQDDLSKWELNDAGDPETQADSRSKAFAWAKIFKISTPLIEDGCRITKAFLRSTQEHYHVPCPHCGHQHPLEWENLQSYIEAHPTDEPCFTCPSCGGLIEQHHRYQMNRLGKWVARNALAVMIGFYLWAAYSPLESWVNIRDAWLAAKGDPAKEQAFLNDTVGFAYKAAGESPPWEAIRDRAAAGELKLGEIPVGGLLLSLGLDCQSDRVEWHCVAFGRDLRRWTIEYGVIEGHISDGETRRKLDELVKRTWPDKFGNRRQVGMVAIDGNAWTDDVFDWAKRHPASRVMMVRGAKSDLAPLLVKVKREKNKEGKTVKYAGRFFNVGVSPMKMSLYKNLQKLDPLERGYCGFPVGLDDDYYQQLCAERRTPKKRKDGFVDYRWTKDAAQRNEVLDTALYAEAAAIRLGWRSKTDDAWDQLEKELEASRGSGQLDLEDMLPAAPSPAASQPLTNGISFASRLA</sequence>
<feature type="domain" description="Terminase large subunit GpA endonuclease" evidence="3">
    <location>
        <begin position="301"/>
        <end position="587"/>
    </location>
</feature>
<feature type="domain" description="Phage terminase large subunit GpA ATPase" evidence="2">
    <location>
        <begin position="44"/>
        <end position="291"/>
    </location>
</feature>
<dbReference type="RefSeq" id="WP_320507320.1">
    <property type="nucleotide sequence ID" value="NZ_JAXCLW010000001.1"/>
</dbReference>
<dbReference type="EMBL" id="JAXCLW010000001">
    <property type="protein sequence ID" value="MDY0882295.1"/>
    <property type="molecule type" value="Genomic_DNA"/>
</dbReference>
<accession>A0ABU5E7J6</accession>
<dbReference type="Pfam" id="PF20454">
    <property type="entry name" value="GpA_nuclease"/>
    <property type="match status" value="1"/>
</dbReference>
<organism evidence="4 5">
    <name type="scientific">Dongia soli</name>
    <dbReference type="NCBI Taxonomy" id="600628"/>
    <lineage>
        <taxon>Bacteria</taxon>
        <taxon>Pseudomonadati</taxon>
        <taxon>Pseudomonadota</taxon>
        <taxon>Alphaproteobacteria</taxon>
        <taxon>Rhodospirillales</taxon>
        <taxon>Dongiaceae</taxon>
        <taxon>Dongia</taxon>
    </lineage>
</organism>
<protein>
    <submittedName>
        <fullName evidence="4">Terminase gpA endonuclease subunit</fullName>
    </submittedName>
</protein>
<reference evidence="4 5" key="1">
    <citation type="journal article" date="2016" name="Antonie Van Leeuwenhoek">
        <title>Dongia soli sp. nov., isolated from soil from Dokdo, Korea.</title>
        <authorList>
            <person name="Kim D.U."/>
            <person name="Lee H."/>
            <person name="Kim H."/>
            <person name="Kim S.G."/>
            <person name="Ka J.O."/>
        </authorList>
    </citation>
    <scope>NUCLEOTIDE SEQUENCE [LARGE SCALE GENOMIC DNA]</scope>
    <source>
        <strain evidence="4 5">D78</strain>
    </source>
</reference>
<keyword evidence="4" id="KW-0378">Hydrolase</keyword>
<keyword evidence="4" id="KW-0540">Nuclease</keyword>
<dbReference type="InterPro" id="IPR046454">
    <property type="entry name" value="GpA_endonuclease"/>
</dbReference>
<comment type="caution">
    <text evidence="4">The sequence shown here is derived from an EMBL/GenBank/DDBJ whole genome shotgun (WGS) entry which is preliminary data.</text>
</comment>
<feature type="region of interest" description="Disordered" evidence="1">
    <location>
        <begin position="606"/>
        <end position="628"/>
    </location>
</feature>
<dbReference type="Pfam" id="PF05876">
    <property type="entry name" value="GpA_ATPase"/>
    <property type="match status" value="1"/>
</dbReference>
<evidence type="ECO:0000313" key="5">
    <source>
        <dbReference type="Proteomes" id="UP001279642"/>
    </source>
</evidence>
<gene>
    <name evidence="4" type="ORF">SMD27_05545</name>
</gene>